<name>A0A813EJ52_POLGL</name>
<sequence length="100" mass="11460">VPLNMQKLKTAMKKDAVIHFRQFQSTTSDSKVAEKFARREDKPGFIWKVEVPKDFWGARDIHDVAWRAKEAETLFMPYSAFKVLGVDGHSCHLISVSPEP</sequence>
<dbReference type="OrthoDB" id="10484012at2759"/>
<proteinExistence type="predicted"/>
<accession>A0A813EJ52</accession>
<keyword evidence="2" id="KW-1185">Reference proteome</keyword>
<dbReference type="Gene3D" id="3.90.176.10">
    <property type="entry name" value="Toxin ADP-ribosyltransferase, Chain A, domain 1"/>
    <property type="match status" value="1"/>
</dbReference>
<feature type="non-terminal residue" evidence="1">
    <location>
        <position position="1"/>
    </location>
</feature>
<protein>
    <recommendedName>
        <fullName evidence="3">NAD(P)(+)--arginine ADP-ribosyltransferase</fullName>
    </recommendedName>
</protein>
<evidence type="ECO:0008006" key="3">
    <source>
        <dbReference type="Google" id="ProtNLM"/>
    </source>
</evidence>
<dbReference type="Proteomes" id="UP000654075">
    <property type="component" value="Unassembled WGS sequence"/>
</dbReference>
<dbReference type="AlphaFoldDB" id="A0A813EJ52"/>
<dbReference type="SUPFAM" id="SSF56399">
    <property type="entry name" value="ADP-ribosylation"/>
    <property type="match status" value="1"/>
</dbReference>
<reference evidence="1" key="1">
    <citation type="submission" date="2021-02" db="EMBL/GenBank/DDBJ databases">
        <authorList>
            <person name="Dougan E. K."/>
            <person name="Rhodes N."/>
            <person name="Thang M."/>
            <person name="Chan C."/>
        </authorList>
    </citation>
    <scope>NUCLEOTIDE SEQUENCE</scope>
</reference>
<comment type="caution">
    <text evidence="1">The sequence shown here is derived from an EMBL/GenBank/DDBJ whole genome shotgun (WGS) entry which is preliminary data.</text>
</comment>
<gene>
    <name evidence="1" type="ORF">PGLA1383_LOCUS17789</name>
</gene>
<evidence type="ECO:0000313" key="2">
    <source>
        <dbReference type="Proteomes" id="UP000654075"/>
    </source>
</evidence>
<organism evidence="1 2">
    <name type="scientific">Polarella glacialis</name>
    <name type="common">Dinoflagellate</name>
    <dbReference type="NCBI Taxonomy" id="89957"/>
    <lineage>
        <taxon>Eukaryota</taxon>
        <taxon>Sar</taxon>
        <taxon>Alveolata</taxon>
        <taxon>Dinophyceae</taxon>
        <taxon>Suessiales</taxon>
        <taxon>Suessiaceae</taxon>
        <taxon>Polarella</taxon>
    </lineage>
</organism>
<dbReference type="EMBL" id="CAJNNV010011124">
    <property type="protein sequence ID" value="CAE8599442.1"/>
    <property type="molecule type" value="Genomic_DNA"/>
</dbReference>
<evidence type="ECO:0000313" key="1">
    <source>
        <dbReference type="EMBL" id="CAE8599442.1"/>
    </source>
</evidence>